<gene>
    <name evidence="1" type="ORF">SDC9_36956</name>
</gene>
<reference evidence="1" key="1">
    <citation type="submission" date="2019-08" db="EMBL/GenBank/DDBJ databases">
        <authorList>
            <person name="Kucharzyk K."/>
            <person name="Murdoch R.W."/>
            <person name="Higgins S."/>
            <person name="Loffler F."/>
        </authorList>
    </citation>
    <scope>NUCLEOTIDE SEQUENCE</scope>
</reference>
<accession>A0A644VHT6</accession>
<proteinExistence type="predicted"/>
<dbReference type="AlphaFoldDB" id="A0A644VHT6"/>
<evidence type="ECO:0000313" key="1">
    <source>
        <dbReference type="EMBL" id="MPL90898.1"/>
    </source>
</evidence>
<dbReference type="EMBL" id="VSSQ01000316">
    <property type="protein sequence ID" value="MPL90898.1"/>
    <property type="molecule type" value="Genomic_DNA"/>
</dbReference>
<protein>
    <submittedName>
        <fullName evidence="1">Uncharacterized protein</fullName>
    </submittedName>
</protein>
<organism evidence="1">
    <name type="scientific">bioreactor metagenome</name>
    <dbReference type="NCBI Taxonomy" id="1076179"/>
    <lineage>
        <taxon>unclassified sequences</taxon>
        <taxon>metagenomes</taxon>
        <taxon>ecological metagenomes</taxon>
    </lineage>
</organism>
<comment type="caution">
    <text evidence="1">The sequence shown here is derived from an EMBL/GenBank/DDBJ whole genome shotgun (WGS) entry which is preliminary data.</text>
</comment>
<sequence>MKRTIPHYVIIIILIGIIFLQRECHRCPDVQTSYKVDTIPGDIIPSVIELSRPDPYFVFVDTGRQMFVDTAAILRDYFARVVYLDTLKDDSSAFIAVLDTVTQNRLQGRKLYFANRKPTSIIHSTTILNADPERLKLYAGAMFALTPEERSDFGPALVMLTPRGAGYSYAYGINEKTHTLSIVWRISLRNKKPP</sequence>
<name>A0A644VHT6_9ZZZZ</name>